<dbReference type="InterPro" id="IPR035919">
    <property type="entry name" value="EAL_sf"/>
</dbReference>
<dbReference type="KEGG" id="shm:Shewmr7_2314"/>
<organism evidence="1">
    <name type="scientific">Shewanella sp. (strain MR-7)</name>
    <dbReference type="NCBI Taxonomy" id="60481"/>
    <lineage>
        <taxon>Bacteria</taxon>
        <taxon>Pseudomonadati</taxon>
        <taxon>Pseudomonadota</taxon>
        <taxon>Gammaproteobacteria</taxon>
        <taxon>Alteromonadales</taxon>
        <taxon>Shewanellaceae</taxon>
        <taxon>Shewanella</taxon>
    </lineage>
</organism>
<dbReference type="AlphaFoldDB" id="Q0HUA4"/>
<proteinExistence type="predicted"/>
<name>Q0HUA4_SHESR</name>
<protein>
    <submittedName>
        <fullName evidence="1">Diguanylate phosphodiesterase</fullName>
    </submittedName>
</protein>
<dbReference type="HOGENOM" id="CLU_1073232_0_0_6"/>
<dbReference type="Gene3D" id="3.20.20.450">
    <property type="entry name" value="EAL domain"/>
    <property type="match status" value="1"/>
</dbReference>
<sequence>MNNCYILKSRFYEHTRNLAIELRFKYQNIFSTKISGANNIADKRGSIIGAELLLDFNYLLERGISNTEINDIISLGEAAHGAIDCASQFTSKNVVFINLERSNLCDVKILNRVITLNETLNFFGIKLVVEITERNYCGRCCRIIQGLTYLKSFDVKLACDDYNFIGHELGVYDVELLLFYDYIKLEMPVGEADVNRMNEFTEYYGSEKKIILEKIEVNEQLNNVKLDKVWGLQGFAYCKGILLPKNLQATLSHVSKNSRS</sequence>
<reference evidence="1" key="1">
    <citation type="submission" date="2006-08" db="EMBL/GenBank/DDBJ databases">
        <title>Complete sequence of Chromosome1 of Shewanella sp. MR-7.</title>
        <authorList>
            <consortium name="US DOE Joint Genome Institute"/>
            <person name="Copeland A."/>
            <person name="Lucas S."/>
            <person name="Lapidus A."/>
            <person name="Barry K."/>
            <person name="Detter J.C."/>
            <person name="Glavina del Rio T."/>
            <person name="Hammon N."/>
            <person name="Israni S."/>
            <person name="Dalin E."/>
            <person name="Tice H."/>
            <person name="Pitluck S."/>
            <person name="Kiss H."/>
            <person name="Brettin T."/>
            <person name="Bruce D."/>
            <person name="Han C."/>
            <person name="Tapia R."/>
            <person name="Gilna P."/>
            <person name="Schmutz J."/>
            <person name="Larimer F."/>
            <person name="Land M."/>
            <person name="Hauser L."/>
            <person name="Kyrpides N."/>
            <person name="Mikhailova N."/>
            <person name="Nealson K."/>
            <person name="Konstantinidis K."/>
            <person name="Klappenbach J."/>
            <person name="Tiedje J."/>
            <person name="Richardson P."/>
        </authorList>
    </citation>
    <scope>NUCLEOTIDE SEQUENCE</scope>
    <source>
        <strain evidence="1">MR-7</strain>
    </source>
</reference>
<gene>
    <name evidence="1" type="ordered locus">Shewmr7_2314</name>
</gene>
<dbReference type="EMBL" id="CP000444">
    <property type="protein sequence ID" value="ABI43301.1"/>
    <property type="molecule type" value="Genomic_DNA"/>
</dbReference>
<dbReference type="SUPFAM" id="SSF141868">
    <property type="entry name" value="EAL domain-like"/>
    <property type="match status" value="1"/>
</dbReference>
<accession>Q0HUA4</accession>
<evidence type="ECO:0000313" key="1">
    <source>
        <dbReference type="EMBL" id="ABI43301.1"/>
    </source>
</evidence>